<dbReference type="InterPro" id="IPR005303">
    <property type="entry name" value="MOCOS_middle"/>
</dbReference>
<keyword evidence="1" id="KW-1133">Transmembrane helix</keyword>
<reference evidence="3" key="1">
    <citation type="submission" date="2019-04" db="EMBL/GenBank/DDBJ databases">
        <title>Sequencing of skin fungus with MAO and IRED activity.</title>
        <authorList>
            <person name="Marsaioli A.J."/>
            <person name="Bonatto J.M.C."/>
            <person name="Reis Junior O."/>
        </authorList>
    </citation>
    <scope>NUCLEOTIDE SEQUENCE</scope>
    <source>
        <strain evidence="3">28M1</strain>
    </source>
</reference>
<dbReference type="EMBL" id="SWKV01000011">
    <property type="protein sequence ID" value="KAF3043776.1"/>
    <property type="molecule type" value="Genomic_DNA"/>
</dbReference>
<feature type="domain" description="MOSC" evidence="2">
    <location>
        <begin position="300"/>
        <end position="455"/>
    </location>
</feature>
<dbReference type="GO" id="GO:0030170">
    <property type="term" value="F:pyridoxal phosphate binding"/>
    <property type="evidence" value="ECO:0007669"/>
    <property type="project" value="InterPro"/>
</dbReference>
<dbReference type="GO" id="GO:0003824">
    <property type="term" value="F:catalytic activity"/>
    <property type="evidence" value="ECO:0007669"/>
    <property type="project" value="InterPro"/>
</dbReference>
<dbReference type="GO" id="GO:0030151">
    <property type="term" value="F:molybdenum ion binding"/>
    <property type="evidence" value="ECO:0007669"/>
    <property type="project" value="InterPro"/>
</dbReference>
<gene>
    <name evidence="3" type="ORF">E8E12_010102</name>
</gene>
<dbReference type="PANTHER" id="PTHR14237">
    <property type="entry name" value="MOLYBDOPTERIN COFACTOR SULFURASE MOSC"/>
    <property type="match status" value="1"/>
</dbReference>
<feature type="transmembrane region" description="Helical" evidence="1">
    <location>
        <begin position="38"/>
        <end position="57"/>
    </location>
</feature>
<name>A0A9P4WW57_9PLEO</name>
<dbReference type="PROSITE" id="PS51340">
    <property type="entry name" value="MOSC"/>
    <property type="match status" value="1"/>
</dbReference>
<dbReference type="PANTHER" id="PTHR14237:SF23">
    <property type="entry name" value="MOSC DOMAIN PROTEIN (AFU_ORTHOLOGUE AFUA_7G05900)"/>
    <property type="match status" value="1"/>
</dbReference>
<keyword evidence="1" id="KW-0812">Transmembrane</keyword>
<dbReference type="OrthoDB" id="17255at2759"/>
<evidence type="ECO:0000256" key="1">
    <source>
        <dbReference type="SAM" id="Phobius"/>
    </source>
</evidence>
<dbReference type="Proteomes" id="UP000758155">
    <property type="component" value="Unassembled WGS sequence"/>
</dbReference>
<keyword evidence="1" id="KW-0472">Membrane</keyword>
<accession>A0A9P4WW57</accession>
<dbReference type="Pfam" id="PF03476">
    <property type="entry name" value="MOSC_N"/>
    <property type="match status" value="1"/>
</dbReference>
<evidence type="ECO:0000259" key="2">
    <source>
        <dbReference type="PROSITE" id="PS51340"/>
    </source>
</evidence>
<dbReference type="SUPFAM" id="SSF50800">
    <property type="entry name" value="PK beta-barrel domain-like"/>
    <property type="match status" value="1"/>
</dbReference>
<protein>
    <recommendedName>
        <fullName evidence="2">MOSC domain-containing protein</fullName>
    </recommendedName>
</protein>
<comment type="caution">
    <text evidence="3">The sequence shown here is derived from an EMBL/GenBank/DDBJ whole genome shotgun (WGS) entry which is preliminary data.</text>
</comment>
<organism evidence="3 4">
    <name type="scientific">Didymella heteroderae</name>
    <dbReference type="NCBI Taxonomy" id="1769908"/>
    <lineage>
        <taxon>Eukaryota</taxon>
        <taxon>Fungi</taxon>
        <taxon>Dikarya</taxon>
        <taxon>Ascomycota</taxon>
        <taxon>Pezizomycotina</taxon>
        <taxon>Dothideomycetes</taxon>
        <taxon>Pleosporomycetidae</taxon>
        <taxon>Pleosporales</taxon>
        <taxon>Pleosporineae</taxon>
        <taxon>Didymellaceae</taxon>
        <taxon>Didymella</taxon>
    </lineage>
</organism>
<keyword evidence="4" id="KW-1185">Reference proteome</keyword>
<dbReference type="Pfam" id="PF03473">
    <property type="entry name" value="MOSC"/>
    <property type="match status" value="1"/>
</dbReference>
<dbReference type="InterPro" id="IPR011037">
    <property type="entry name" value="Pyrv_Knase-like_insert_dom_sf"/>
</dbReference>
<proteinExistence type="predicted"/>
<dbReference type="InterPro" id="IPR005302">
    <property type="entry name" value="MoCF_Sase_C"/>
</dbReference>
<evidence type="ECO:0000313" key="4">
    <source>
        <dbReference type="Proteomes" id="UP000758155"/>
    </source>
</evidence>
<dbReference type="AlphaFoldDB" id="A0A9P4WW57"/>
<evidence type="ECO:0000313" key="3">
    <source>
        <dbReference type="EMBL" id="KAF3043776.1"/>
    </source>
</evidence>
<sequence>MAFDDTPIRDSAPQETFTNMFMEWAMAKAGLEATPKTIFYTIVITLSPFILIALFALSQQDRPSPPPTGCRKLGVKGRGNFEDQYSKKYAKGGDATKEKPWTVKALFIYPLKSAGPVELDKGEVLRTGLKYDRQFTLAQYVTSMPGLDGKVTSEWQFCSQRKFPRLAKVETEIWVPDPSAPGYKEDGEWVKSEGCLVIRFPFSQDTDFSLQGLKSWGKILAAQMSGKSEPMLEFRVPFNPSKERIKNKHYKSETLRIWKDSPVALNMGPEIDPELLAKLKYTIGTTNPITLFRIDANKFREVYKCAPKKEDVGFQTAIGMQDSYPVHILNLASVHDVANKIPRNMDDVNTMWKVPTVNALRYRANIYFTGPPAFHEDNWTKAKIGGTNYHISCRTTRCKLPNVDPETGKADPNEPMTTMRKYRVIDEGSKNAVLGMQVTPLEAGEVKVGDTIEVLETGSHYFLPGEGEKVIG</sequence>